<evidence type="ECO:0008006" key="3">
    <source>
        <dbReference type="Google" id="ProtNLM"/>
    </source>
</evidence>
<sequence>MGHNIDFSNPNPLFISLFFSSFITVHTQHRAAPTQPESPSQIQHHRPELVDGFYIVVLANSELGLVLGDMGEEVVCKKFKVVVSVAQFFLVSQTEHLSGNPLYSTKAQFCDIGMTHDILIKCSGEDEGLKYLVLSVCIDKMKVIRVKRLQWNFKGNQTIFVDGLLVDMMWNVHDWFFNPDSRYVVFMFRTRSGLDSQLWLEEKTTQKDQERVDFSLLIYAYKSP</sequence>
<evidence type="ECO:0000313" key="1">
    <source>
        <dbReference type="EMBL" id="DAD40299.1"/>
    </source>
</evidence>
<accession>A0A822ZA58</accession>
<name>A0A822ZA58_NELNU</name>
<reference evidence="1 2" key="1">
    <citation type="journal article" date="2020" name="Mol. Biol. Evol.">
        <title>Distinct Expression and Methylation Patterns for Genes with Different Fates following a Single Whole-Genome Duplication in Flowering Plants.</title>
        <authorList>
            <person name="Shi T."/>
            <person name="Rahmani R.S."/>
            <person name="Gugger P.F."/>
            <person name="Wang M."/>
            <person name="Li H."/>
            <person name="Zhang Y."/>
            <person name="Li Z."/>
            <person name="Wang Q."/>
            <person name="Van de Peer Y."/>
            <person name="Marchal K."/>
            <person name="Chen J."/>
        </authorList>
    </citation>
    <scope>NUCLEOTIDE SEQUENCE [LARGE SCALE GENOMIC DNA]</scope>
    <source>
        <tissue evidence="1">Leaf</tissue>
    </source>
</reference>
<keyword evidence="2" id="KW-1185">Reference proteome</keyword>
<dbReference type="EMBL" id="DUZY01000005">
    <property type="protein sequence ID" value="DAD40299.1"/>
    <property type="molecule type" value="Genomic_DNA"/>
</dbReference>
<evidence type="ECO:0000313" key="2">
    <source>
        <dbReference type="Proteomes" id="UP000607653"/>
    </source>
</evidence>
<dbReference type="Proteomes" id="UP000607653">
    <property type="component" value="Unassembled WGS sequence"/>
</dbReference>
<comment type="caution">
    <text evidence="1">The sequence shown here is derived from an EMBL/GenBank/DDBJ whole genome shotgun (WGS) entry which is preliminary data.</text>
</comment>
<protein>
    <recommendedName>
        <fullName evidence="3">DUF868 domain-containing protein</fullName>
    </recommendedName>
</protein>
<gene>
    <name evidence="1" type="ORF">HUJ06_014622</name>
</gene>
<dbReference type="Pfam" id="PF05910">
    <property type="entry name" value="DUF868"/>
    <property type="match status" value="1"/>
</dbReference>
<organism evidence="1 2">
    <name type="scientific">Nelumbo nucifera</name>
    <name type="common">Sacred lotus</name>
    <dbReference type="NCBI Taxonomy" id="4432"/>
    <lineage>
        <taxon>Eukaryota</taxon>
        <taxon>Viridiplantae</taxon>
        <taxon>Streptophyta</taxon>
        <taxon>Embryophyta</taxon>
        <taxon>Tracheophyta</taxon>
        <taxon>Spermatophyta</taxon>
        <taxon>Magnoliopsida</taxon>
        <taxon>Proteales</taxon>
        <taxon>Nelumbonaceae</taxon>
        <taxon>Nelumbo</taxon>
    </lineage>
</organism>
<proteinExistence type="predicted"/>
<dbReference type="PANTHER" id="PTHR31972">
    <property type="entry name" value="EXPRESSED PROTEIN"/>
    <property type="match status" value="1"/>
</dbReference>
<dbReference type="AlphaFoldDB" id="A0A822ZA58"/>
<dbReference type="PANTHER" id="PTHR31972:SF48">
    <property type="entry name" value="OS04G0407500 PROTEIN"/>
    <property type="match status" value="1"/>
</dbReference>
<dbReference type="InterPro" id="IPR008586">
    <property type="entry name" value="DUF868_pln"/>
</dbReference>